<gene>
    <name evidence="2" type="ORF">KIN20_031691</name>
</gene>
<organism evidence="2 3">
    <name type="scientific">Parelaphostrongylus tenuis</name>
    <name type="common">Meningeal worm</name>
    <dbReference type="NCBI Taxonomy" id="148309"/>
    <lineage>
        <taxon>Eukaryota</taxon>
        <taxon>Metazoa</taxon>
        <taxon>Ecdysozoa</taxon>
        <taxon>Nematoda</taxon>
        <taxon>Chromadorea</taxon>
        <taxon>Rhabditida</taxon>
        <taxon>Rhabditina</taxon>
        <taxon>Rhabditomorpha</taxon>
        <taxon>Strongyloidea</taxon>
        <taxon>Metastrongylidae</taxon>
        <taxon>Parelaphostrongylus</taxon>
    </lineage>
</organism>
<feature type="compositionally biased region" description="Basic and acidic residues" evidence="1">
    <location>
        <begin position="69"/>
        <end position="90"/>
    </location>
</feature>
<comment type="caution">
    <text evidence="2">The sequence shown here is derived from an EMBL/GenBank/DDBJ whole genome shotgun (WGS) entry which is preliminary data.</text>
</comment>
<accession>A0AAD5WHF2</accession>
<protein>
    <submittedName>
        <fullName evidence="2">Uncharacterized protein</fullName>
    </submittedName>
</protein>
<feature type="region of interest" description="Disordered" evidence="1">
    <location>
        <begin position="69"/>
        <end position="106"/>
    </location>
</feature>
<name>A0AAD5WHF2_PARTN</name>
<dbReference type="Proteomes" id="UP001196413">
    <property type="component" value="Unassembled WGS sequence"/>
</dbReference>
<dbReference type="EMBL" id="JAHQIW010006717">
    <property type="protein sequence ID" value="KAJ1370055.1"/>
    <property type="molecule type" value="Genomic_DNA"/>
</dbReference>
<evidence type="ECO:0000256" key="1">
    <source>
        <dbReference type="SAM" id="MobiDB-lite"/>
    </source>
</evidence>
<sequence>MRKLLHRHAILTMFVLNERIQKNDQSCRRSLSSKRPPYSRLATVDIAMAIVEDGAPENTTVGRVRPLARGEKTRNLKHTVKSDRKPERSRVLSWATQNIPEPVHGQ</sequence>
<dbReference type="AlphaFoldDB" id="A0AAD5WHF2"/>
<evidence type="ECO:0000313" key="2">
    <source>
        <dbReference type="EMBL" id="KAJ1370055.1"/>
    </source>
</evidence>
<keyword evidence="3" id="KW-1185">Reference proteome</keyword>
<proteinExistence type="predicted"/>
<reference evidence="2" key="1">
    <citation type="submission" date="2021-06" db="EMBL/GenBank/DDBJ databases">
        <title>Parelaphostrongylus tenuis whole genome reference sequence.</title>
        <authorList>
            <person name="Garwood T.J."/>
            <person name="Larsen P.A."/>
            <person name="Fountain-Jones N.M."/>
            <person name="Garbe J.R."/>
            <person name="Macchietto M.G."/>
            <person name="Kania S.A."/>
            <person name="Gerhold R.W."/>
            <person name="Richards J.E."/>
            <person name="Wolf T.M."/>
        </authorList>
    </citation>
    <scope>NUCLEOTIDE SEQUENCE</scope>
    <source>
        <strain evidence="2">MNPRO001-30</strain>
        <tissue evidence="2">Meninges</tissue>
    </source>
</reference>
<evidence type="ECO:0000313" key="3">
    <source>
        <dbReference type="Proteomes" id="UP001196413"/>
    </source>
</evidence>